<organism evidence="1 2">
    <name type="scientific">Ilyodon furcidens</name>
    <name type="common">goldbreast splitfin</name>
    <dbReference type="NCBI Taxonomy" id="33524"/>
    <lineage>
        <taxon>Eukaryota</taxon>
        <taxon>Metazoa</taxon>
        <taxon>Chordata</taxon>
        <taxon>Craniata</taxon>
        <taxon>Vertebrata</taxon>
        <taxon>Euteleostomi</taxon>
        <taxon>Actinopterygii</taxon>
        <taxon>Neopterygii</taxon>
        <taxon>Teleostei</taxon>
        <taxon>Neoteleostei</taxon>
        <taxon>Acanthomorphata</taxon>
        <taxon>Ovalentaria</taxon>
        <taxon>Atherinomorphae</taxon>
        <taxon>Cyprinodontiformes</taxon>
        <taxon>Goodeidae</taxon>
        <taxon>Ilyodon</taxon>
    </lineage>
</organism>
<protein>
    <submittedName>
        <fullName evidence="1">Uncharacterized protein</fullName>
    </submittedName>
</protein>
<proteinExistence type="predicted"/>
<dbReference type="Proteomes" id="UP001482620">
    <property type="component" value="Unassembled WGS sequence"/>
</dbReference>
<accession>A0ABV0V9C3</accession>
<dbReference type="EMBL" id="JAHRIQ010099339">
    <property type="protein sequence ID" value="MEQ2253721.1"/>
    <property type="molecule type" value="Genomic_DNA"/>
</dbReference>
<reference evidence="1 2" key="1">
    <citation type="submission" date="2021-06" db="EMBL/GenBank/DDBJ databases">
        <authorList>
            <person name="Palmer J.M."/>
        </authorList>
    </citation>
    <scope>NUCLEOTIDE SEQUENCE [LARGE SCALE GENOMIC DNA]</scope>
    <source>
        <strain evidence="2">if_2019</strain>
        <tissue evidence="1">Muscle</tissue>
    </source>
</reference>
<comment type="caution">
    <text evidence="1">The sequence shown here is derived from an EMBL/GenBank/DDBJ whole genome shotgun (WGS) entry which is preliminary data.</text>
</comment>
<keyword evidence="2" id="KW-1185">Reference proteome</keyword>
<evidence type="ECO:0000313" key="2">
    <source>
        <dbReference type="Proteomes" id="UP001482620"/>
    </source>
</evidence>
<gene>
    <name evidence="1" type="ORF">ILYODFUR_035273</name>
</gene>
<evidence type="ECO:0000313" key="1">
    <source>
        <dbReference type="EMBL" id="MEQ2253721.1"/>
    </source>
</evidence>
<name>A0ABV0V9C3_9TELE</name>
<sequence>MFFPEQQGKVFITCTACTLTQAGACVVSTVGNKVSMRLLCATHLHTHPHPFVHKHHQQDVFYEGKLVHTMYFLNKKTGIILLLFNNHQSQLAFQCRGQQSQTYLQGSVLTNH</sequence>